<dbReference type="Gene3D" id="3.30.560.10">
    <property type="entry name" value="Glucose Oxidase, domain 3"/>
    <property type="match status" value="1"/>
</dbReference>
<dbReference type="PIRSF" id="PIRSF000137">
    <property type="entry name" value="Alcohol_oxidase"/>
    <property type="match status" value="1"/>
</dbReference>
<name>A0A6B0T733_9EURY</name>
<keyword evidence="4" id="KW-0274">FAD</keyword>
<dbReference type="GO" id="GO:0050660">
    <property type="term" value="F:flavin adenine dinucleotide binding"/>
    <property type="evidence" value="ECO:0007669"/>
    <property type="project" value="InterPro"/>
</dbReference>
<dbReference type="InterPro" id="IPR012132">
    <property type="entry name" value="GMC_OxRdtase"/>
</dbReference>
<dbReference type="Pfam" id="PF05199">
    <property type="entry name" value="GMC_oxred_C"/>
    <property type="match status" value="1"/>
</dbReference>
<dbReference type="PROSITE" id="PS00623">
    <property type="entry name" value="GMC_OXRED_1"/>
    <property type="match status" value="1"/>
</dbReference>
<comment type="similarity">
    <text evidence="2">Belongs to the GMC oxidoreductase family.</text>
</comment>
<dbReference type="PROSITE" id="PS00624">
    <property type="entry name" value="GMC_OXRED_2"/>
    <property type="match status" value="1"/>
</dbReference>
<dbReference type="AlphaFoldDB" id="A0A6B0T733"/>
<evidence type="ECO:0000256" key="3">
    <source>
        <dbReference type="ARBA" id="ARBA00022630"/>
    </source>
</evidence>
<evidence type="ECO:0000259" key="6">
    <source>
        <dbReference type="PROSITE" id="PS00624"/>
    </source>
</evidence>
<keyword evidence="8" id="KW-1185">Reference proteome</keyword>
<comment type="cofactor">
    <cofactor evidence="1">
        <name>FAD</name>
        <dbReference type="ChEBI" id="CHEBI:57692"/>
    </cofactor>
</comment>
<evidence type="ECO:0000313" key="8">
    <source>
        <dbReference type="Proteomes" id="UP000466535"/>
    </source>
</evidence>
<dbReference type="SUPFAM" id="SSF54373">
    <property type="entry name" value="FAD-linked reductases, C-terminal domain"/>
    <property type="match status" value="1"/>
</dbReference>
<evidence type="ECO:0000259" key="5">
    <source>
        <dbReference type="PROSITE" id="PS00623"/>
    </source>
</evidence>
<dbReference type="Gene3D" id="3.50.50.60">
    <property type="entry name" value="FAD/NAD(P)-binding domain"/>
    <property type="match status" value="1"/>
</dbReference>
<dbReference type="InterPro" id="IPR036188">
    <property type="entry name" value="FAD/NAD-bd_sf"/>
</dbReference>
<dbReference type="RefSeq" id="WP_159764896.1">
    <property type="nucleotide sequence ID" value="NZ_WUUT01000006.1"/>
</dbReference>
<evidence type="ECO:0000256" key="1">
    <source>
        <dbReference type="ARBA" id="ARBA00001974"/>
    </source>
</evidence>
<dbReference type="PANTHER" id="PTHR11552">
    <property type="entry name" value="GLUCOSE-METHANOL-CHOLINE GMC OXIDOREDUCTASE"/>
    <property type="match status" value="1"/>
</dbReference>
<gene>
    <name evidence="7" type="ORF">GRX03_14225</name>
</gene>
<evidence type="ECO:0000256" key="2">
    <source>
        <dbReference type="ARBA" id="ARBA00010790"/>
    </source>
</evidence>
<sequence>MVAYDYVIVGAGSAGCVLANRLATETEGDVLILEAGKPDEKDEIEIPAAFPETFKSDVDWEYYTEPQEELAGRELYWPRGKTLGGSSSINAMIYIRGQPADYDGWAEDSEGWSYEELLPRFRKAEHNERFDDDHHGRNGPLNVADQQAPNELTEAFVEAGSAVGHPVNADFNDGEQEGVGQYQVTQKDGQRFSVADGYLKPVLDRENVTALTGAHVTDIQIENGRAVGVEYERAGGTGSVEAGEEVIVSAGAINSPQLLLLSGIGPAEHLEAHDIDVVADLPGVGRNLQDHLYVPVVCDCAEPVTLDDAETLANFGKYKALGDGPLTSNVGEAGGFVRTPLAEDRPDVQFHFAPAYFIEHGFRDPDHEYGFSLTSLQLRPESRGFVELDSTDPRDHPRIDPQYLSAEGDLDVQVEGLKMAREIMHAEPFDQYRIEERLPGPEVQTDGELAEHVRQYGETLYHPVGTCKMGSDEQAVVNERLRVHGIDGLRVVDASVMPTITSGNTNAPVVAIAEKAAEMIIEG</sequence>
<dbReference type="SUPFAM" id="SSF51905">
    <property type="entry name" value="FAD/NAD(P)-binding domain"/>
    <property type="match status" value="1"/>
</dbReference>
<dbReference type="NCBIfam" id="NF002550">
    <property type="entry name" value="PRK02106.1"/>
    <property type="match status" value="1"/>
</dbReference>
<feature type="domain" description="Glucose-methanol-choline oxidoreductase N-terminal" evidence="5">
    <location>
        <begin position="80"/>
        <end position="103"/>
    </location>
</feature>
<dbReference type="PANTHER" id="PTHR11552:SF147">
    <property type="entry name" value="CHOLINE DEHYDROGENASE, MITOCHONDRIAL"/>
    <property type="match status" value="1"/>
</dbReference>
<dbReference type="OrthoDB" id="212451at2157"/>
<evidence type="ECO:0000313" key="7">
    <source>
        <dbReference type="EMBL" id="MXR52757.1"/>
    </source>
</evidence>
<dbReference type="Proteomes" id="UP000466535">
    <property type="component" value="Unassembled WGS sequence"/>
</dbReference>
<keyword evidence="7" id="KW-0560">Oxidoreductase</keyword>
<reference evidence="7 8" key="1">
    <citation type="submission" date="2019-12" db="EMBL/GenBank/DDBJ databases">
        <title>Isolation and characterization of three novel carbon monoxide-oxidizing members of Halobacteria from salione crusts and soils.</title>
        <authorList>
            <person name="Myers M.R."/>
            <person name="King G.M."/>
        </authorList>
    </citation>
    <scope>NUCLEOTIDE SEQUENCE [LARGE SCALE GENOMIC DNA]</scope>
    <source>
        <strain evidence="7 8">WSH3</strain>
    </source>
</reference>
<evidence type="ECO:0000256" key="4">
    <source>
        <dbReference type="ARBA" id="ARBA00022827"/>
    </source>
</evidence>
<dbReference type="EC" id="1.1.99.1" evidence="7"/>
<accession>A0A6B0T733</accession>
<feature type="domain" description="Glucose-methanol-choline oxidoreductase N-terminal" evidence="6">
    <location>
        <begin position="251"/>
        <end position="265"/>
    </location>
</feature>
<dbReference type="InterPro" id="IPR000172">
    <property type="entry name" value="GMC_OxRdtase_N"/>
</dbReference>
<dbReference type="InterPro" id="IPR007867">
    <property type="entry name" value="GMC_OxRtase_C"/>
</dbReference>
<protein>
    <submittedName>
        <fullName evidence="7">Choline dehydrogenase</fullName>
        <ecNumber evidence="7">1.1.99.1</ecNumber>
    </submittedName>
</protein>
<keyword evidence="3" id="KW-0285">Flavoprotein</keyword>
<dbReference type="GO" id="GO:0008812">
    <property type="term" value="F:choline dehydrogenase activity"/>
    <property type="evidence" value="ECO:0007669"/>
    <property type="project" value="UniProtKB-EC"/>
</dbReference>
<organism evidence="7 8">
    <name type="scientific">Halovenus carboxidivorans</name>
    <dbReference type="NCBI Taxonomy" id="2692199"/>
    <lineage>
        <taxon>Archaea</taxon>
        <taxon>Methanobacteriati</taxon>
        <taxon>Methanobacteriota</taxon>
        <taxon>Stenosarchaea group</taxon>
        <taxon>Halobacteria</taxon>
        <taxon>Halobacteriales</taxon>
        <taxon>Haloarculaceae</taxon>
        <taxon>Halovenus</taxon>
    </lineage>
</organism>
<dbReference type="Pfam" id="PF00732">
    <property type="entry name" value="GMC_oxred_N"/>
    <property type="match status" value="1"/>
</dbReference>
<comment type="caution">
    <text evidence="7">The sequence shown here is derived from an EMBL/GenBank/DDBJ whole genome shotgun (WGS) entry which is preliminary data.</text>
</comment>
<proteinExistence type="inferred from homology"/>
<dbReference type="EMBL" id="WUUT01000006">
    <property type="protein sequence ID" value="MXR52757.1"/>
    <property type="molecule type" value="Genomic_DNA"/>
</dbReference>